<organism evidence="1 2">
    <name type="scientific">Pedobacter cryoconitis</name>
    <dbReference type="NCBI Taxonomy" id="188932"/>
    <lineage>
        <taxon>Bacteria</taxon>
        <taxon>Pseudomonadati</taxon>
        <taxon>Bacteroidota</taxon>
        <taxon>Sphingobacteriia</taxon>
        <taxon>Sphingobacteriales</taxon>
        <taxon>Sphingobacteriaceae</taxon>
        <taxon>Pedobacter</taxon>
    </lineage>
</organism>
<evidence type="ECO:0000313" key="2">
    <source>
        <dbReference type="Proteomes" id="UP000249754"/>
    </source>
</evidence>
<name>A0A327SQX3_9SPHI</name>
<dbReference type="EMBL" id="QLLR01000019">
    <property type="protein sequence ID" value="RAJ28107.1"/>
    <property type="molecule type" value="Genomic_DNA"/>
</dbReference>
<proteinExistence type="predicted"/>
<evidence type="ECO:0000313" key="1">
    <source>
        <dbReference type="EMBL" id="RAJ28107.1"/>
    </source>
</evidence>
<dbReference type="Proteomes" id="UP000249754">
    <property type="component" value="Unassembled WGS sequence"/>
</dbReference>
<reference evidence="1 2" key="1">
    <citation type="submission" date="2018-06" db="EMBL/GenBank/DDBJ databases">
        <title>Genomic Encyclopedia of Archaeal and Bacterial Type Strains, Phase II (KMG-II): from individual species to whole genera.</title>
        <authorList>
            <person name="Goeker M."/>
        </authorList>
    </citation>
    <scope>NUCLEOTIDE SEQUENCE [LARGE SCALE GENOMIC DNA]</scope>
    <source>
        <strain evidence="1 2">DSM 14825</strain>
    </source>
</reference>
<comment type="caution">
    <text evidence="1">The sequence shown here is derived from an EMBL/GenBank/DDBJ whole genome shotgun (WGS) entry which is preliminary data.</text>
</comment>
<accession>A0A327SQX3</accession>
<dbReference type="AlphaFoldDB" id="A0A327SQX3"/>
<gene>
    <name evidence="1" type="ORF">LY11_03427</name>
</gene>
<sequence>MSILNVIDMKTLKKTPLLNYLFLLLFISACSSSGKLKDDISGKYASTGENNYDYFKDTMQVKSNDHGKFDIQIIAIWSAAKQDDPERPNKNKKAGVWNDYGSGDLEVATLQASDTTLRITEPMTGQVRIFKVNTDQKTIIQISADGTKKTYTKIPD</sequence>
<protein>
    <submittedName>
        <fullName evidence="1">Uncharacterized protein</fullName>
    </submittedName>
</protein>